<comment type="catalytic activity">
    <reaction evidence="10 11">
        <text>nicotinate beta-D-ribonucleotide + ATP + H(+) = deamido-NAD(+) + diphosphate</text>
        <dbReference type="Rhea" id="RHEA:22860"/>
        <dbReference type="ChEBI" id="CHEBI:15378"/>
        <dbReference type="ChEBI" id="CHEBI:30616"/>
        <dbReference type="ChEBI" id="CHEBI:33019"/>
        <dbReference type="ChEBI" id="CHEBI:57502"/>
        <dbReference type="ChEBI" id="CHEBI:58437"/>
        <dbReference type="EC" id="2.7.7.18"/>
    </reaction>
</comment>
<dbReference type="NCBIfam" id="NF000843">
    <property type="entry name" value="PRK00071.2-2"/>
    <property type="match status" value="1"/>
</dbReference>
<evidence type="ECO:0000256" key="10">
    <source>
        <dbReference type="ARBA" id="ARBA00048721"/>
    </source>
</evidence>
<keyword evidence="4 11" id="KW-0662">Pyridine nucleotide biosynthesis</keyword>
<evidence type="ECO:0000256" key="6">
    <source>
        <dbReference type="ARBA" id="ARBA00022695"/>
    </source>
</evidence>
<dbReference type="EC" id="2.7.7.18" evidence="11"/>
<dbReference type="NCBIfam" id="TIGR00482">
    <property type="entry name" value="nicotinate (nicotinamide) nucleotide adenylyltransferase"/>
    <property type="match status" value="1"/>
</dbReference>
<dbReference type="GO" id="GO:0005524">
    <property type="term" value="F:ATP binding"/>
    <property type="evidence" value="ECO:0007669"/>
    <property type="project" value="UniProtKB-KW"/>
</dbReference>
<evidence type="ECO:0000256" key="4">
    <source>
        <dbReference type="ARBA" id="ARBA00022642"/>
    </source>
</evidence>
<dbReference type="InterPro" id="IPR005248">
    <property type="entry name" value="NadD/NMNAT"/>
</dbReference>
<keyword evidence="6 11" id="KW-0548">Nucleotidyltransferase</keyword>
<dbReference type="Gene3D" id="3.40.50.620">
    <property type="entry name" value="HUPs"/>
    <property type="match status" value="1"/>
</dbReference>
<dbReference type="NCBIfam" id="TIGR00125">
    <property type="entry name" value="cyt_tran_rel"/>
    <property type="match status" value="1"/>
</dbReference>
<keyword evidence="5 11" id="KW-0808">Transferase</keyword>
<dbReference type="NCBIfam" id="NF000845">
    <property type="entry name" value="PRK00071.2-4"/>
    <property type="match status" value="1"/>
</dbReference>
<dbReference type="InterPro" id="IPR014729">
    <property type="entry name" value="Rossmann-like_a/b/a_fold"/>
</dbReference>
<evidence type="ECO:0000256" key="7">
    <source>
        <dbReference type="ARBA" id="ARBA00022741"/>
    </source>
</evidence>
<evidence type="ECO:0000313" key="13">
    <source>
        <dbReference type="EMBL" id="MBO0345559.1"/>
    </source>
</evidence>
<name>A0A939ER54_9HYPH</name>
<keyword evidence="7 11" id="KW-0547">Nucleotide-binding</keyword>
<dbReference type="CDD" id="cd02165">
    <property type="entry name" value="NMNAT"/>
    <property type="match status" value="1"/>
</dbReference>
<dbReference type="AlphaFoldDB" id="A0A939ER54"/>
<dbReference type="EMBL" id="JAFLNF010000004">
    <property type="protein sequence ID" value="MBO0345559.1"/>
    <property type="molecule type" value="Genomic_DNA"/>
</dbReference>
<dbReference type="PANTHER" id="PTHR39321">
    <property type="entry name" value="NICOTINATE-NUCLEOTIDE ADENYLYLTRANSFERASE-RELATED"/>
    <property type="match status" value="1"/>
</dbReference>
<dbReference type="InterPro" id="IPR004821">
    <property type="entry name" value="Cyt_trans-like"/>
</dbReference>
<sequence>MSSPAATRTSHPDWVKLPHAEAGNRIGIFGGSFNPPHSGHRAVAMTAMKRLKLDQVWWLVTPGNPLKDAADLAPLDKRIHMTSALADHPRMRVTAHEVVLGTPYTAETLKRLCRKRPDLNFVWIMGADNLASFHRWQDWRTIMDSVPVAVVDRPHASLSVLFAPMAQTYGYARIDEGDAVILPHLAAPAWTFLHAPLDGNSSTELRKRQTT</sequence>
<keyword evidence="8 11" id="KW-0067">ATP-binding</keyword>
<evidence type="ECO:0000256" key="1">
    <source>
        <dbReference type="ARBA" id="ARBA00002324"/>
    </source>
</evidence>
<keyword evidence="9 11" id="KW-0520">NAD</keyword>
<evidence type="ECO:0000256" key="3">
    <source>
        <dbReference type="ARBA" id="ARBA00009014"/>
    </source>
</evidence>
<dbReference type="GO" id="GO:0009435">
    <property type="term" value="P:NAD+ biosynthetic process"/>
    <property type="evidence" value="ECO:0007669"/>
    <property type="project" value="UniProtKB-UniRule"/>
</dbReference>
<evidence type="ECO:0000256" key="5">
    <source>
        <dbReference type="ARBA" id="ARBA00022679"/>
    </source>
</evidence>
<dbReference type="HAMAP" id="MF_00244">
    <property type="entry name" value="NaMN_adenylyltr"/>
    <property type="match status" value="1"/>
</dbReference>
<evidence type="ECO:0000259" key="12">
    <source>
        <dbReference type="Pfam" id="PF01467"/>
    </source>
</evidence>
<comment type="function">
    <text evidence="1 11">Catalyzes the reversible adenylation of nicotinate mononucleotide (NaMN) to nicotinic acid adenine dinucleotide (NaAD).</text>
</comment>
<dbReference type="SUPFAM" id="SSF52374">
    <property type="entry name" value="Nucleotidylyl transferase"/>
    <property type="match status" value="1"/>
</dbReference>
<keyword evidence="14" id="KW-1185">Reference proteome</keyword>
<protein>
    <recommendedName>
        <fullName evidence="11">Probable nicotinate-nucleotide adenylyltransferase</fullName>
        <ecNumber evidence="11">2.7.7.18</ecNumber>
    </recommendedName>
    <alternativeName>
        <fullName evidence="11">Deamido-NAD(+) diphosphorylase</fullName>
    </alternativeName>
    <alternativeName>
        <fullName evidence="11">Deamido-NAD(+) pyrophosphorylase</fullName>
    </alternativeName>
    <alternativeName>
        <fullName evidence="11">Nicotinate mononucleotide adenylyltransferase</fullName>
        <shortName evidence="11">NaMN adenylyltransferase</shortName>
    </alternativeName>
</protein>
<organism evidence="13 14">
    <name type="scientific">Roseibium limicola</name>
    <dbReference type="NCBI Taxonomy" id="2816037"/>
    <lineage>
        <taxon>Bacteria</taxon>
        <taxon>Pseudomonadati</taxon>
        <taxon>Pseudomonadota</taxon>
        <taxon>Alphaproteobacteria</taxon>
        <taxon>Hyphomicrobiales</taxon>
        <taxon>Stappiaceae</taxon>
        <taxon>Roseibium</taxon>
    </lineage>
</organism>
<proteinExistence type="inferred from homology"/>
<reference evidence="13" key="1">
    <citation type="submission" date="2021-03" db="EMBL/GenBank/DDBJ databases">
        <title>Roseibium sp. CAU 1637 isolated from Incheon.</title>
        <authorList>
            <person name="Kim W."/>
        </authorList>
    </citation>
    <scope>NUCLEOTIDE SEQUENCE</scope>
    <source>
        <strain evidence="13">CAU 1637</strain>
    </source>
</reference>
<dbReference type="PANTHER" id="PTHR39321:SF3">
    <property type="entry name" value="PHOSPHOPANTETHEINE ADENYLYLTRANSFERASE"/>
    <property type="match status" value="1"/>
</dbReference>
<evidence type="ECO:0000313" key="14">
    <source>
        <dbReference type="Proteomes" id="UP000664779"/>
    </source>
</evidence>
<comment type="pathway">
    <text evidence="2 11">Cofactor biosynthesis; NAD(+) biosynthesis; deamido-NAD(+) from nicotinate D-ribonucleotide: step 1/1.</text>
</comment>
<dbReference type="GO" id="GO:0004515">
    <property type="term" value="F:nicotinate-nucleotide adenylyltransferase activity"/>
    <property type="evidence" value="ECO:0007669"/>
    <property type="project" value="UniProtKB-UniRule"/>
</dbReference>
<dbReference type="Pfam" id="PF01467">
    <property type="entry name" value="CTP_transf_like"/>
    <property type="match status" value="1"/>
</dbReference>
<dbReference type="Proteomes" id="UP000664779">
    <property type="component" value="Unassembled WGS sequence"/>
</dbReference>
<evidence type="ECO:0000256" key="11">
    <source>
        <dbReference type="HAMAP-Rule" id="MF_00244"/>
    </source>
</evidence>
<evidence type="ECO:0000256" key="9">
    <source>
        <dbReference type="ARBA" id="ARBA00023027"/>
    </source>
</evidence>
<comment type="similarity">
    <text evidence="3 11">Belongs to the NadD family.</text>
</comment>
<evidence type="ECO:0000256" key="2">
    <source>
        <dbReference type="ARBA" id="ARBA00005019"/>
    </source>
</evidence>
<feature type="domain" description="Cytidyltransferase-like" evidence="12">
    <location>
        <begin position="28"/>
        <end position="207"/>
    </location>
</feature>
<comment type="caution">
    <text evidence="13">The sequence shown here is derived from an EMBL/GenBank/DDBJ whole genome shotgun (WGS) entry which is preliminary data.</text>
</comment>
<gene>
    <name evidence="11" type="primary">nadD</name>
    <name evidence="13" type="ORF">J0X15_10035</name>
</gene>
<dbReference type="RefSeq" id="WP_206940310.1">
    <property type="nucleotide sequence ID" value="NZ_JAFLNF010000004.1"/>
</dbReference>
<evidence type="ECO:0000256" key="8">
    <source>
        <dbReference type="ARBA" id="ARBA00022840"/>
    </source>
</evidence>
<accession>A0A939ER54</accession>